<dbReference type="STRING" id="236814.IX39_18730"/>
<keyword evidence="3" id="KW-1185">Reference proteome</keyword>
<name>A0A085Z029_9FLAO</name>
<sequence length="257" mass="28800">MVILYSYKDQVFIVEDFYCSYATILKTIIIQMKKCYSNLIVSKLQLFALLFTAGFVLAQQSVEQEKETKEDVVISYNTPFSYSLNPNVSWELKNSTGDLINQGKGDFVNKAFTVPGNYVLSIQQKHAHNEESCDHDQYPSKLNIKVSNTKMDFDWSTLKFSKNIADGQSSKGITVTVDVLYSSAENENAVYEHGFKTAGVGTSIVGTLKDKKTILKPGVNKLAFLLDGVAEKGNYIMLDFKDVNGQVQSYTLTQKIK</sequence>
<dbReference type="EMBL" id="JPRP01000004">
    <property type="protein sequence ID" value="KFE97792.1"/>
    <property type="molecule type" value="Genomic_DNA"/>
</dbReference>
<feature type="transmembrane region" description="Helical" evidence="1">
    <location>
        <begin position="35"/>
        <end position="58"/>
    </location>
</feature>
<accession>A0A085Z029</accession>
<keyword evidence="1" id="KW-1133">Transmembrane helix</keyword>
<proteinExistence type="predicted"/>
<keyword evidence="1" id="KW-0472">Membrane</keyword>
<protein>
    <submittedName>
        <fullName evidence="2">Uncharacterized protein</fullName>
    </submittedName>
</protein>
<organism evidence="2 3">
    <name type="scientific">Chryseobacterium formosense</name>
    <dbReference type="NCBI Taxonomy" id="236814"/>
    <lineage>
        <taxon>Bacteria</taxon>
        <taxon>Pseudomonadati</taxon>
        <taxon>Bacteroidota</taxon>
        <taxon>Flavobacteriia</taxon>
        <taxon>Flavobacteriales</taxon>
        <taxon>Weeksellaceae</taxon>
        <taxon>Chryseobacterium group</taxon>
        <taxon>Chryseobacterium</taxon>
    </lineage>
</organism>
<dbReference type="AlphaFoldDB" id="A0A085Z029"/>
<reference evidence="2 3" key="1">
    <citation type="submission" date="2014-07" db="EMBL/GenBank/DDBJ databases">
        <title>Genome of Chryseobacterium formosense LMG 24722.</title>
        <authorList>
            <person name="Pipes S.E."/>
            <person name="Stropko S.J."/>
            <person name="Newman J.D."/>
        </authorList>
    </citation>
    <scope>NUCLEOTIDE SEQUENCE [LARGE SCALE GENOMIC DNA]</scope>
    <source>
        <strain evidence="2 3">LMG 24722</strain>
    </source>
</reference>
<gene>
    <name evidence="2" type="ORF">IX39_18730</name>
</gene>
<comment type="caution">
    <text evidence="2">The sequence shown here is derived from an EMBL/GenBank/DDBJ whole genome shotgun (WGS) entry which is preliminary data.</text>
</comment>
<evidence type="ECO:0000256" key="1">
    <source>
        <dbReference type="SAM" id="Phobius"/>
    </source>
</evidence>
<dbReference type="eggNOG" id="ENOG5033DVT">
    <property type="taxonomic scope" value="Bacteria"/>
</dbReference>
<evidence type="ECO:0000313" key="2">
    <source>
        <dbReference type="EMBL" id="KFE97792.1"/>
    </source>
</evidence>
<keyword evidence="1" id="KW-0812">Transmembrane</keyword>
<evidence type="ECO:0000313" key="3">
    <source>
        <dbReference type="Proteomes" id="UP000028713"/>
    </source>
</evidence>
<dbReference type="Proteomes" id="UP000028713">
    <property type="component" value="Unassembled WGS sequence"/>
</dbReference>